<comment type="caution">
    <text evidence="2">The sequence shown here is derived from an EMBL/GenBank/DDBJ whole genome shotgun (WGS) entry which is preliminary data.</text>
</comment>
<evidence type="ECO:0000313" key="2">
    <source>
        <dbReference type="EMBL" id="OLR56074.1"/>
    </source>
</evidence>
<sequence length="211" mass="24844">MTEKIKKKSFFRSSSDTEVYDLLKGQCAQGSLSADLFVQFMHTLDPDTADRIEEAEKTADRKRETLIYYVENSFITPVSRHYLFNLSRVIDDLTDEIKDLKDFIQFFDYRPTPKNIEMAEINRDSIHILEESVRAWISSDDDRFWKGMIRIKKNENKVKRLFWENIREIEGEDSIRDIISSREFCRDLNSLANKTGKVADRLGDLKIKSIK</sequence>
<dbReference type="STRING" id="1261640.BHK98_08370"/>
<dbReference type="EMBL" id="MJIE01000001">
    <property type="protein sequence ID" value="OLR56074.1"/>
    <property type="molecule type" value="Genomic_DNA"/>
</dbReference>
<dbReference type="Pfam" id="PF01865">
    <property type="entry name" value="PhoU_div"/>
    <property type="match status" value="1"/>
</dbReference>
<organism evidence="2 3">
    <name type="scientific">Hornefia porci</name>
    <dbReference type="NCBI Taxonomy" id="2652292"/>
    <lineage>
        <taxon>Bacteria</taxon>
        <taxon>Bacillati</taxon>
        <taxon>Bacillota</taxon>
        <taxon>Clostridia</taxon>
        <taxon>Peptostreptococcales</taxon>
        <taxon>Anaerovoracaceae</taxon>
        <taxon>Hornefia</taxon>
    </lineage>
</organism>
<dbReference type="InterPro" id="IPR038078">
    <property type="entry name" value="PhoU-like_sf"/>
</dbReference>
<evidence type="ECO:0000256" key="1">
    <source>
        <dbReference type="ARBA" id="ARBA00008591"/>
    </source>
</evidence>
<protein>
    <submittedName>
        <fullName evidence="2">Uncharacterized protein</fullName>
    </submittedName>
</protein>
<gene>
    <name evidence="2" type="ORF">BHK98_08370</name>
</gene>
<reference evidence="2 3" key="1">
    <citation type="journal article" date="2016" name="Appl. Environ. Microbiol.">
        <title>Function and Phylogeny of Bacterial Butyryl Coenzyme A:Acetate Transferases and Their Diversity in the Proximal Colon of Swine.</title>
        <authorList>
            <person name="Trachsel J."/>
            <person name="Bayles D.O."/>
            <person name="Looft T."/>
            <person name="Levine U.Y."/>
            <person name="Allen H.K."/>
        </authorList>
    </citation>
    <scope>NUCLEOTIDE SEQUENCE [LARGE SCALE GENOMIC DNA]</scope>
    <source>
        <strain evidence="2 3">68-3-10</strain>
    </source>
</reference>
<name>A0A1Q9JIT4_9FIRM</name>
<keyword evidence="3" id="KW-1185">Reference proteome</keyword>
<dbReference type="RefSeq" id="WP_075713339.1">
    <property type="nucleotide sequence ID" value="NZ_MJIE01000001.1"/>
</dbReference>
<dbReference type="SUPFAM" id="SSF109755">
    <property type="entry name" value="PhoU-like"/>
    <property type="match status" value="1"/>
</dbReference>
<dbReference type="Proteomes" id="UP000187404">
    <property type="component" value="Unassembled WGS sequence"/>
</dbReference>
<comment type="similarity">
    <text evidence="1">Belongs to the UPF0111 family.</text>
</comment>
<evidence type="ECO:0000313" key="3">
    <source>
        <dbReference type="Proteomes" id="UP000187404"/>
    </source>
</evidence>
<dbReference type="OrthoDB" id="9797568at2"/>
<dbReference type="PANTHER" id="PTHR37298">
    <property type="entry name" value="UPF0111 PROTEIN YKAA"/>
    <property type="match status" value="1"/>
</dbReference>
<dbReference type="InterPro" id="IPR052912">
    <property type="entry name" value="UPF0111_domain"/>
</dbReference>
<accession>A0A1Q9JIT4</accession>
<dbReference type="PANTHER" id="PTHR37298:SF1">
    <property type="entry name" value="UPF0111 PROTEIN YKAA"/>
    <property type="match status" value="1"/>
</dbReference>
<dbReference type="InterPro" id="IPR018445">
    <property type="entry name" value="Put_Phosphate_transp_reg"/>
</dbReference>
<dbReference type="Gene3D" id="1.20.58.220">
    <property type="entry name" value="Phosphate transport system protein phou homolog 2, domain 2"/>
    <property type="match status" value="1"/>
</dbReference>
<proteinExistence type="inferred from homology"/>
<dbReference type="AlphaFoldDB" id="A0A1Q9JIT4"/>